<proteinExistence type="predicted"/>
<dbReference type="SMART" id="SM00717">
    <property type="entry name" value="SANT"/>
    <property type="match status" value="1"/>
</dbReference>
<dbReference type="InterPro" id="IPR036427">
    <property type="entry name" value="Bromodomain-like_sf"/>
</dbReference>
<protein>
    <submittedName>
        <fullName evidence="7">Bromodomain-containing protein DDB_G0270170</fullName>
    </submittedName>
    <submittedName>
        <fullName evidence="7">Uncharacterized protein LOC107819199</fullName>
    </submittedName>
</protein>
<evidence type="ECO:0000313" key="6">
    <source>
        <dbReference type="Proteomes" id="UP000790787"/>
    </source>
</evidence>
<dbReference type="OrthoDB" id="1742084at2759"/>
<dbReference type="PANTHER" id="PTHR37888:SF11">
    <property type="entry name" value="DNA-BINDING BROMODOMAIN-CONTAINING PROTEIN"/>
    <property type="match status" value="1"/>
</dbReference>
<accession>A0A1S4CHY2</accession>
<feature type="compositionally biased region" description="Basic and acidic residues" evidence="3">
    <location>
        <begin position="526"/>
        <end position="543"/>
    </location>
</feature>
<feature type="compositionally biased region" description="Basic and acidic residues" evidence="3">
    <location>
        <begin position="130"/>
        <end position="155"/>
    </location>
</feature>
<dbReference type="OMA" id="RSEMSNS"/>
<feature type="domain" description="Bromo" evidence="4">
    <location>
        <begin position="307"/>
        <end position="378"/>
    </location>
</feature>
<dbReference type="RefSeq" id="XP_016500778.1">
    <property type="nucleotide sequence ID" value="XM_016645292.1"/>
</dbReference>
<evidence type="ECO:0000256" key="2">
    <source>
        <dbReference type="PROSITE-ProRule" id="PRU00035"/>
    </source>
</evidence>
<dbReference type="Gene3D" id="1.10.10.60">
    <property type="entry name" value="Homeodomain-like"/>
    <property type="match status" value="1"/>
</dbReference>
<dbReference type="PANTHER" id="PTHR37888">
    <property type="entry name" value="DNA-BINDING BROMODOMAIN-CONTAINING PROTEIN"/>
    <property type="match status" value="1"/>
</dbReference>
<organism evidence="6 7">
    <name type="scientific">Nicotiana tabacum</name>
    <name type="common">Common tobacco</name>
    <dbReference type="NCBI Taxonomy" id="4097"/>
    <lineage>
        <taxon>Eukaryota</taxon>
        <taxon>Viridiplantae</taxon>
        <taxon>Streptophyta</taxon>
        <taxon>Embryophyta</taxon>
        <taxon>Tracheophyta</taxon>
        <taxon>Spermatophyta</taxon>
        <taxon>Magnoliopsida</taxon>
        <taxon>eudicotyledons</taxon>
        <taxon>Gunneridae</taxon>
        <taxon>Pentapetalae</taxon>
        <taxon>asterids</taxon>
        <taxon>lamiids</taxon>
        <taxon>Solanales</taxon>
        <taxon>Solanaceae</taxon>
        <taxon>Nicotianoideae</taxon>
        <taxon>Nicotianeae</taxon>
        <taxon>Nicotiana</taxon>
    </lineage>
</organism>
<keyword evidence="6" id="KW-1185">Reference proteome</keyword>
<feature type="region of interest" description="Disordered" evidence="3">
    <location>
        <begin position="394"/>
        <end position="414"/>
    </location>
</feature>
<evidence type="ECO:0000256" key="3">
    <source>
        <dbReference type="SAM" id="MobiDB-lite"/>
    </source>
</evidence>
<evidence type="ECO:0000259" key="4">
    <source>
        <dbReference type="PROSITE" id="PS50014"/>
    </source>
</evidence>
<dbReference type="InterPro" id="IPR001487">
    <property type="entry name" value="Bromodomain"/>
</dbReference>
<keyword evidence="1 2" id="KW-0103">Bromodomain</keyword>
<sequence length="655" mass="73524">MEKESGTTKKKTTWSTWEELLLAFAVKRHGLKDWESVAMELQSRSSLPALLTAQICKDKYRDLRRRFINNNNSYDDEKINDGFDDGDVTIPWIEELRQLRVAELKQEVQRYDLSIQSLQLKLKKMEEEREQSLKDESLDDGQKPDLEDVKEERSQNDNNSGADGKPEESTGKAGSSEESDRENRSFNESNSTENRDIGVKNEPEPVETGEFRPVQEVKPVSEEDSYNGSSSDRQEEKKISRESGESKEETKENSDVQSTATLTKKRWQRGGRSGGDAVEAGSPAVGLNKGQGAAKSEPLIEFLDIIRSHKRGSMFKRRLDSQKTDKYKSMIRQHVDLETVQARIDDGSYCSCPSKFYLDLLLIFNNAIVYFPKSSPESTAANELRGIVMEELKKNRTQPKDPSPGPGPLRIQPKPELERSDSLLAKHKSTAPIVVCRKRSSISAKAAASGTNKPEKQAEIKPPLNPKPPIKTSSNEEESSIKLGMKEKPVTGVRSMRRSNKGRPNNNASQSNNNQTTNTKQTNTNADKKEEAKMEKKKEEAKKRGAAADFLKRIKKNSPTKGTLMEALKNPTEDVVVKGNKREHQKKKVDERRETPVRRSGGSGGGGGKEEGSPSKRSVGRPPKRGGKETVQEKRGRENSEKDDSSIRPKKRSRR</sequence>
<feature type="compositionally biased region" description="Basic and acidic residues" evidence="3">
    <location>
        <begin position="232"/>
        <end position="254"/>
    </location>
</feature>
<dbReference type="GO" id="GO:0010597">
    <property type="term" value="P:green leaf volatile biosynthetic process"/>
    <property type="evidence" value="ECO:0007669"/>
    <property type="project" value="UniProtKB-ARBA"/>
</dbReference>
<evidence type="ECO:0000313" key="7">
    <source>
        <dbReference type="RefSeq" id="XP_016500778.1"/>
    </source>
</evidence>
<dbReference type="CDD" id="cd04369">
    <property type="entry name" value="Bromodomain"/>
    <property type="match status" value="1"/>
</dbReference>
<name>A0A1S4CHY2_TOBAC</name>
<dbReference type="KEGG" id="nta:107819199"/>
<dbReference type="InterPro" id="IPR001005">
    <property type="entry name" value="SANT/Myb"/>
</dbReference>
<dbReference type="PROSITE" id="PS50090">
    <property type="entry name" value="MYB_LIKE"/>
    <property type="match status" value="1"/>
</dbReference>
<dbReference type="GO" id="GO:0000976">
    <property type="term" value="F:transcription cis-regulatory region binding"/>
    <property type="evidence" value="ECO:0007669"/>
    <property type="project" value="UniProtKB-ARBA"/>
</dbReference>
<gene>
    <name evidence="7" type="primary">LOC107819199</name>
</gene>
<dbReference type="SUPFAM" id="SSF46689">
    <property type="entry name" value="Homeodomain-like"/>
    <property type="match status" value="1"/>
</dbReference>
<dbReference type="SUPFAM" id="SSF47370">
    <property type="entry name" value="Bromodomain"/>
    <property type="match status" value="1"/>
</dbReference>
<feature type="compositionally biased region" description="Basic and acidic residues" evidence="3">
    <location>
        <begin position="571"/>
        <end position="597"/>
    </location>
</feature>
<dbReference type="Gene3D" id="1.20.920.10">
    <property type="entry name" value="Bromodomain-like"/>
    <property type="match status" value="1"/>
</dbReference>
<dbReference type="GeneID" id="107819199"/>
<dbReference type="Pfam" id="PF00249">
    <property type="entry name" value="Myb_DNA-binding"/>
    <property type="match status" value="1"/>
</dbReference>
<dbReference type="AlphaFoldDB" id="A0A1S4CHY2"/>
<reference evidence="7" key="2">
    <citation type="submission" date="2025-08" db="UniProtKB">
        <authorList>
            <consortium name="RefSeq"/>
        </authorList>
    </citation>
    <scope>IDENTIFICATION</scope>
    <source>
        <tissue evidence="7">Leaf</tissue>
    </source>
</reference>
<feature type="compositionally biased region" description="Basic and acidic residues" evidence="3">
    <location>
        <begin position="626"/>
        <end position="647"/>
    </location>
</feature>
<dbReference type="SMART" id="SM00297">
    <property type="entry name" value="BROMO"/>
    <property type="match status" value="1"/>
</dbReference>
<dbReference type="CDD" id="cd00167">
    <property type="entry name" value="SANT"/>
    <property type="match status" value="1"/>
</dbReference>
<dbReference type="RefSeq" id="XP_016500778.1">
    <property type="nucleotide sequence ID" value="XM_016645292.2"/>
</dbReference>
<feature type="compositionally biased region" description="Basic and acidic residues" evidence="3">
    <location>
        <begin position="193"/>
        <end position="221"/>
    </location>
</feature>
<dbReference type="InterPro" id="IPR009057">
    <property type="entry name" value="Homeodomain-like_sf"/>
</dbReference>
<dbReference type="Proteomes" id="UP000790787">
    <property type="component" value="Chromosome 19"/>
</dbReference>
<dbReference type="Pfam" id="PF00439">
    <property type="entry name" value="Bromodomain"/>
    <property type="match status" value="1"/>
</dbReference>
<feature type="region of interest" description="Disordered" evidence="3">
    <location>
        <begin position="130"/>
        <end position="291"/>
    </location>
</feature>
<feature type="compositionally biased region" description="Low complexity" evidence="3">
    <location>
        <begin position="505"/>
        <end position="525"/>
    </location>
</feature>
<dbReference type="STRING" id="4097.A0A1S4CHY2"/>
<feature type="region of interest" description="Disordered" evidence="3">
    <location>
        <begin position="444"/>
        <end position="655"/>
    </location>
</feature>
<feature type="domain" description="Myb-like" evidence="5">
    <location>
        <begin position="6"/>
        <end position="64"/>
    </location>
</feature>
<evidence type="ECO:0000259" key="5">
    <source>
        <dbReference type="PROSITE" id="PS50090"/>
    </source>
</evidence>
<reference evidence="6" key="1">
    <citation type="journal article" date="2014" name="Nat. Commun.">
        <title>The tobacco genome sequence and its comparison with those of tomato and potato.</title>
        <authorList>
            <person name="Sierro N."/>
            <person name="Battey J.N."/>
            <person name="Ouadi S."/>
            <person name="Bakaher N."/>
            <person name="Bovet L."/>
            <person name="Willig A."/>
            <person name="Goepfert S."/>
            <person name="Peitsch M.C."/>
            <person name="Ivanov N.V."/>
        </authorList>
    </citation>
    <scope>NUCLEOTIDE SEQUENCE [LARGE SCALE GENOMIC DNA]</scope>
</reference>
<dbReference type="PaxDb" id="4097-A0A1S4CHY2"/>
<dbReference type="PROSITE" id="PS50014">
    <property type="entry name" value="BROMODOMAIN_2"/>
    <property type="match status" value="1"/>
</dbReference>
<evidence type="ECO:0000256" key="1">
    <source>
        <dbReference type="ARBA" id="ARBA00023117"/>
    </source>
</evidence>